<evidence type="ECO:0000313" key="3">
    <source>
        <dbReference type="Proteomes" id="UP000556329"/>
    </source>
</evidence>
<evidence type="ECO:0000256" key="1">
    <source>
        <dbReference type="SAM" id="MobiDB-lite"/>
    </source>
</evidence>
<feature type="compositionally biased region" description="Polar residues" evidence="1">
    <location>
        <begin position="127"/>
        <end position="176"/>
    </location>
</feature>
<evidence type="ECO:0000313" key="2">
    <source>
        <dbReference type="EMBL" id="MBB6413888.1"/>
    </source>
</evidence>
<feature type="region of interest" description="Disordered" evidence="1">
    <location>
        <begin position="96"/>
        <end position="176"/>
    </location>
</feature>
<dbReference type="Proteomes" id="UP000556329">
    <property type="component" value="Unassembled WGS sequence"/>
</dbReference>
<sequence>MSNGRNAYPDVSAVPGALSVRSASACFHCPNKWCGSGTRCRRRLVRLAELTAAAVPSLLMPLTIEQGAAHAMARRCHRARLQCSCSQASPESPLCARTGGINRSSRRPLRGTLGCSGSAAGARSCRESSTPVHGRSQTRQRNEGHTGTSEIPTSGRSARQKQWVQGSLVNPPSSTGRCRALSAGFRLEAASAETAQASLKLRDRTGNTHN</sequence>
<dbReference type="EMBL" id="JACHEF010000010">
    <property type="protein sequence ID" value="MBB6413888.1"/>
    <property type="molecule type" value="Genomic_DNA"/>
</dbReference>
<organism evidence="2 3">
    <name type="scientific">Mesorhizobium sangaii</name>
    <dbReference type="NCBI Taxonomy" id="505389"/>
    <lineage>
        <taxon>Bacteria</taxon>
        <taxon>Pseudomonadati</taxon>
        <taxon>Pseudomonadota</taxon>
        <taxon>Alphaproteobacteria</taxon>
        <taxon>Hyphomicrobiales</taxon>
        <taxon>Phyllobacteriaceae</taxon>
        <taxon>Mesorhizobium</taxon>
    </lineage>
</organism>
<dbReference type="AlphaFoldDB" id="A0A841PMJ4"/>
<reference evidence="2 3" key="1">
    <citation type="submission" date="2020-08" db="EMBL/GenBank/DDBJ databases">
        <title>Genomic Encyclopedia of Type Strains, Phase IV (KMG-IV): sequencing the most valuable type-strain genomes for metagenomic binning, comparative biology and taxonomic classification.</title>
        <authorList>
            <person name="Goeker M."/>
        </authorList>
    </citation>
    <scope>NUCLEOTIDE SEQUENCE [LARGE SCALE GENOMIC DNA]</scope>
    <source>
        <strain evidence="2 3">DSM 100039</strain>
    </source>
</reference>
<proteinExistence type="predicted"/>
<name>A0A841PMJ4_9HYPH</name>
<protein>
    <submittedName>
        <fullName evidence="2">Uncharacterized protein</fullName>
    </submittedName>
</protein>
<comment type="caution">
    <text evidence="2">The sequence shown here is derived from an EMBL/GenBank/DDBJ whole genome shotgun (WGS) entry which is preliminary data.</text>
</comment>
<gene>
    <name evidence="2" type="ORF">HNQ71_006597</name>
</gene>
<keyword evidence="3" id="KW-1185">Reference proteome</keyword>
<accession>A0A841PMJ4</accession>